<name>A0A8J1TBX4_OWEFU</name>
<keyword evidence="2" id="KW-0472">Membrane</keyword>
<feature type="region of interest" description="Disordered" evidence="3">
    <location>
        <begin position="2104"/>
        <end position="2139"/>
    </location>
</feature>
<feature type="compositionally biased region" description="Polar residues" evidence="3">
    <location>
        <begin position="2118"/>
        <end position="2136"/>
    </location>
</feature>
<dbReference type="InterPro" id="IPR016024">
    <property type="entry name" value="ARM-type_fold"/>
</dbReference>
<dbReference type="EMBL" id="CAIIXF020000011">
    <property type="protein sequence ID" value="CAH1799775.1"/>
    <property type="molecule type" value="Genomic_DNA"/>
</dbReference>
<protein>
    <submittedName>
        <fullName evidence="4">Uncharacterized protein</fullName>
    </submittedName>
</protein>
<feature type="region of interest" description="Disordered" evidence="3">
    <location>
        <begin position="1437"/>
        <end position="1469"/>
    </location>
</feature>
<feature type="compositionally biased region" description="Polar residues" evidence="3">
    <location>
        <begin position="1437"/>
        <end position="1449"/>
    </location>
</feature>
<dbReference type="GO" id="GO:0005085">
    <property type="term" value="F:guanyl-nucleotide exchange factor activity"/>
    <property type="evidence" value="ECO:0007669"/>
    <property type="project" value="InterPro"/>
</dbReference>
<dbReference type="SMART" id="SM00222">
    <property type="entry name" value="Sec7"/>
    <property type="match status" value="1"/>
</dbReference>
<organism evidence="4 5">
    <name type="scientific">Owenia fusiformis</name>
    <name type="common">Polychaete worm</name>
    <dbReference type="NCBI Taxonomy" id="6347"/>
    <lineage>
        <taxon>Eukaryota</taxon>
        <taxon>Metazoa</taxon>
        <taxon>Spiralia</taxon>
        <taxon>Lophotrochozoa</taxon>
        <taxon>Annelida</taxon>
        <taxon>Polychaeta</taxon>
        <taxon>Sedentaria</taxon>
        <taxon>Canalipalpata</taxon>
        <taxon>Sabellida</taxon>
        <taxon>Oweniida</taxon>
        <taxon>Oweniidae</taxon>
        <taxon>Owenia</taxon>
    </lineage>
</organism>
<dbReference type="GO" id="GO:0032012">
    <property type="term" value="P:regulation of ARF protein signal transduction"/>
    <property type="evidence" value="ECO:0007669"/>
    <property type="project" value="InterPro"/>
</dbReference>
<dbReference type="GO" id="GO:0016020">
    <property type="term" value="C:membrane"/>
    <property type="evidence" value="ECO:0007669"/>
    <property type="project" value="UniProtKB-SubCell"/>
</dbReference>
<dbReference type="Pfam" id="PF09324">
    <property type="entry name" value="Sec7-like_HDS"/>
    <property type="match status" value="1"/>
</dbReference>
<feature type="compositionally biased region" description="Acidic residues" evidence="3">
    <location>
        <begin position="503"/>
        <end position="526"/>
    </location>
</feature>
<keyword evidence="5" id="KW-1185">Reference proteome</keyword>
<feature type="compositionally biased region" description="Basic and acidic residues" evidence="3">
    <location>
        <begin position="988"/>
        <end position="1000"/>
    </location>
</feature>
<evidence type="ECO:0000256" key="3">
    <source>
        <dbReference type="SAM" id="MobiDB-lite"/>
    </source>
</evidence>
<feature type="region of interest" description="Disordered" evidence="3">
    <location>
        <begin position="1906"/>
        <end position="1947"/>
    </location>
</feature>
<reference evidence="4" key="1">
    <citation type="submission" date="2022-03" db="EMBL/GenBank/DDBJ databases">
        <authorList>
            <person name="Martin C."/>
        </authorList>
    </citation>
    <scope>NUCLEOTIDE SEQUENCE</scope>
</reference>
<dbReference type="InterPro" id="IPR032629">
    <property type="entry name" value="DCB_dom"/>
</dbReference>
<feature type="region of interest" description="Disordered" evidence="3">
    <location>
        <begin position="460"/>
        <end position="553"/>
    </location>
</feature>
<comment type="subcellular location">
    <subcellularLocation>
        <location evidence="1">Membrane</location>
    </subcellularLocation>
</comment>
<dbReference type="OrthoDB" id="10002886at2759"/>
<accession>A0A8J1TBX4</accession>
<feature type="compositionally biased region" description="Basic and acidic residues" evidence="3">
    <location>
        <begin position="473"/>
        <end position="483"/>
    </location>
</feature>
<dbReference type="Proteomes" id="UP000749559">
    <property type="component" value="Unassembled WGS sequence"/>
</dbReference>
<dbReference type="InterPro" id="IPR000904">
    <property type="entry name" value="Sec7_dom"/>
</dbReference>
<feature type="compositionally biased region" description="Basic and acidic residues" evidence="3">
    <location>
        <begin position="2072"/>
        <end position="2082"/>
    </location>
</feature>
<feature type="region of interest" description="Disordered" evidence="3">
    <location>
        <begin position="2051"/>
        <end position="2082"/>
    </location>
</feature>
<sequence length="2224" mass="246863">MSVESVLEKLVKDASSSKHAPIRVAASGAKGFLEDNKVVADTPSFELREKCLGPLKLAVESKNSKLALTALGGIQKMLHDERFHSSMESEKEEQWLPSQILDCVSSTPSLSEDIQIEVMKVLLDMTFSTTWCMNAKVITKISQVGIDSYVTSHSHGVRTAVTATMTQMLTAIAEKLTNEMSRVEDNTTAADDILADYSNQAVDVSSSEALSNDIVGILHFLCQKLAGIQCGLQPKHMEPLLLEGIHAVLANIPPTMQNNNNFIDLLWQQLCPTLISLLGNPTLDKGISSQKSGTQDEVGRGSGCSASAPSILGSSAKTIYNICIELVRHVGSIKSLRPVLESVYHRMLLYPPPQHRLDAIKAVKELLKDADRLVDFAGPCASSPGNGQTNSKRMQHADTALLKLIVDALQECCHCNDSVVVMTSVQCIDLLLSSVDQITQGVGLTDQMINEIQRQYLTSQQDIDGNPIGTETKQAETETEKKCNLNQKDNDEEEKDTDCQEHLDDDNDDSEEDNDDSASENDESTNEPEIPEKIKIVKRTLPKSESSIEKSECDDEKEKIDFTEKSEVLNWRLVYNTSDLGEKLERLNSEEFVKKLLKELPGWLAMDNVQEIDESIQNFASQFCQDVTESQESYSAASDDAPKLQIILNGDGVYVSTYSALQLNLKLIHSAYYTMEDKSLPITESQFLDGVYGGGLLLYIPPSWLSEIYRQVITINLLQEAGYSNTSIERNGALIKALADLDGLGSNQLGGQLMSDCVEELDMCDAPSSDEKDVVAGIELSKRILVACWDGIVDILSVLVNGKSSCGITSSLALMLGVEGAKEESLKAREAICTSLDGLQKAARLSCKLGLQARCGGIFAQLANASCVMEDQRTLSPMVERKGLNTERKGLNLANLPHHIANLSNLHNVSHLSNLPHLNLPNVPAILPNRTRVIRLHAAHVLSLDVVLSMGLEMGSHSAECWAHVFRCCGHIAELEHTYFRAENKQSEAKQNKVNHDQTPHEIMPTTDMDIDISDPELLSMPVMPNEALAPDVNVHNLITESAVEGGWDSALSGGGVLSKKQTSKVLMGLTQQVDRFFEDAADKLNLNSLVEFMTEMCCSSKQQLHKYSSKLELGMPGFVPTNALHLYRLGHIVLKCLRSGRPLLHLMKVWSAVAPHFIEASTHKDSNISHKAVACIHECITTLFGYHQELPHFNFNESLCKPFEKLLCLELCDGDTQDQIVCSICELVEACTTEIRSGWRPLFGALRAVKIEYTTNEEVNDARQRHIAAVLDVFDVFLNTDNVFVFAHAAVDCILCLLKYVKGQSEFEVSDSDSDSGSECGETVTSEALCLPALKYLEQCCTILASMWNMPACPVFNGANRIRASLTQLNCVDSVLPYMDLDEFKREYTAPPRFADPFQPNTDLDKFKQNFEQKLNPTPSQKHPVAQSIASKMTSGQGFTKYTTNNESPDTKHEPNHTADKSEMSSPRLDTKKTITLGDLDNHTGSLHVWYLILDGLTNTVANAPRHYQPQTLEMLFSMLRAAATTPGPDFSIHCANHLLLPMLQSWLRYGNTIKGYWDSMANNFKQCCGMCTDLVVEYVVQFTGTTSCETSMGDMLQNLYSVLIECIAQPIETISRLGCSCIRHAILSSGPILSEQMWYLTAEALQKAIDVSLYSVNQIMTLFHANSDNFYGDIGQVKVAVRKDCSGMECERLRVLAQQVFLLDSQRQGNPHDYELEEDISYVFLLYPPYQVGLPDPEQRMTRVPFKSLVIGLLSHQLLLQTIGSILLQGSPNMTPSERHLLPASLPSSPTHGEKAFEVDDMIGQQNKLPGLLSYLSCRTTLHFLNSLKASYKFSCDFDSRPGLKFLIQKVARTSVATNLYKQAGISMTFYIHTLLEVCSSIDSITVESVRELLKPNIIENDPDKVDKAGTLNDDVPKLGEGDGSSSEEDENGQGDARSRKFSIPVDKDLNEAEHSLETVHENHRAFLKLFKQGCDDLCLKYIDLLLDKEGTRSADQMLEQPLFFLIAQPEEITELKRDKSLGSMVAEKLKKQQDGATVVGMEAVQVQDADDPGSLDPQGDPESPQRYISKREEKQEQESRVYTVASGRTIKTLMSEYKRRKQQNSMPTFVKAQRSKVTQSESSMGMVRSTSADPQDREIEKQQQNSIMKDSVAHLKAWTEMICTILQLLYQLPEHQYQALLPAIFNSITQLVCQAEDTRLKEMLAHWVHKVGHLYQFAPHS</sequence>
<feature type="region of interest" description="Disordered" evidence="3">
    <location>
        <begin position="988"/>
        <end position="1007"/>
    </location>
</feature>
<dbReference type="SUPFAM" id="SSF48371">
    <property type="entry name" value="ARM repeat"/>
    <property type="match status" value="2"/>
</dbReference>
<evidence type="ECO:0000256" key="1">
    <source>
        <dbReference type="ARBA" id="ARBA00004370"/>
    </source>
</evidence>
<dbReference type="SUPFAM" id="SSF48425">
    <property type="entry name" value="Sec7 domain"/>
    <property type="match status" value="1"/>
</dbReference>
<gene>
    <name evidence="4" type="ORF">OFUS_LOCUS23746</name>
</gene>
<dbReference type="InterPro" id="IPR035999">
    <property type="entry name" value="Sec7_dom_sf"/>
</dbReference>
<proteinExistence type="predicted"/>
<dbReference type="InterPro" id="IPR015403">
    <property type="entry name" value="Mon2/Sec7/BIG1-like_HDS"/>
</dbReference>
<evidence type="ECO:0000256" key="2">
    <source>
        <dbReference type="ARBA" id="ARBA00023136"/>
    </source>
</evidence>
<dbReference type="Pfam" id="PF16213">
    <property type="entry name" value="DCB"/>
    <property type="match status" value="1"/>
</dbReference>
<feature type="compositionally biased region" description="Basic and acidic residues" evidence="3">
    <location>
        <begin position="1450"/>
        <end position="1469"/>
    </location>
</feature>
<evidence type="ECO:0000313" key="5">
    <source>
        <dbReference type="Proteomes" id="UP000749559"/>
    </source>
</evidence>
<evidence type="ECO:0000313" key="4">
    <source>
        <dbReference type="EMBL" id="CAH1799775.1"/>
    </source>
</evidence>
<comment type="caution">
    <text evidence="4">The sequence shown here is derived from an EMBL/GenBank/DDBJ whole genome shotgun (WGS) entry which is preliminary data.</text>
</comment>